<reference evidence="3" key="2">
    <citation type="submission" date="2014-07" db="EMBL/GenBank/DDBJ databases">
        <authorList>
            <person name="Hull J."/>
        </authorList>
    </citation>
    <scope>NUCLEOTIDE SEQUENCE</scope>
</reference>
<dbReference type="EMBL" id="GBHO01011915">
    <property type="protein sequence ID" value="JAG31689.1"/>
    <property type="molecule type" value="Transcribed_RNA"/>
</dbReference>
<reference evidence="4" key="3">
    <citation type="journal article" date="2016" name="Gigascience">
        <title>De novo construction of an expanded transcriptome assembly for the western tarnished plant bug, Lygus hesperus.</title>
        <authorList>
            <person name="Tassone E.E."/>
            <person name="Geib S.M."/>
            <person name="Hall B."/>
            <person name="Fabrick J.A."/>
            <person name="Brent C.S."/>
            <person name="Hull J.J."/>
        </authorList>
    </citation>
    <scope>NUCLEOTIDE SEQUENCE</scope>
</reference>
<gene>
    <name evidence="3" type="ORF">CM83_33929</name>
    <name evidence="2" type="ORF">CM83_33932</name>
    <name evidence="4" type="ORF">g.5286</name>
</gene>
<evidence type="ECO:0000313" key="2">
    <source>
        <dbReference type="EMBL" id="JAG31688.1"/>
    </source>
</evidence>
<name>A0A0A9YHN1_LYGHE</name>
<feature type="compositionally biased region" description="Basic and acidic residues" evidence="1">
    <location>
        <begin position="86"/>
        <end position="95"/>
    </location>
</feature>
<evidence type="ECO:0000313" key="3">
    <source>
        <dbReference type="EMBL" id="JAG31689.1"/>
    </source>
</evidence>
<evidence type="ECO:0000256" key="1">
    <source>
        <dbReference type="SAM" id="MobiDB-lite"/>
    </source>
</evidence>
<dbReference type="AlphaFoldDB" id="A0A0A9YHN1"/>
<sequence length="121" mass="13575">MVESLLSSNNTQDHLLQQRLVCFINSVSARMDGGAGKHICNGHSRKCNKNSSNFFAMYKSNDDNNDDDDEDNDDEEEDDEYEQIDGDYRHAHHGIECNSRYSSGACDEVNRSTTNDTSSTA</sequence>
<proteinExistence type="predicted"/>
<feature type="compositionally biased region" description="Acidic residues" evidence="1">
    <location>
        <begin position="63"/>
        <end position="85"/>
    </location>
</feature>
<reference evidence="3" key="1">
    <citation type="journal article" date="2014" name="PLoS ONE">
        <title>Transcriptome-Based Identification of ABC Transporters in the Western Tarnished Plant Bug Lygus hesperus.</title>
        <authorList>
            <person name="Hull J.J."/>
            <person name="Chaney K."/>
            <person name="Geib S.M."/>
            <person name="Fabrick J.A."/>
            <person name="Brent C.S."/>
            <person name="Walsh D."/>
            <person name="Lavine L.C."/>
        </authorList>
    </citation>
    <scope>NUCLEOTIDE SEQUENCE</scope>
</reference>
<evidence type="ECO:0000313" key="4">
    <source>
        <dbReference type="EMBL" id="JAQ11751.1"/>
    </source>
</evidence>
<organism evidence="3">
    <name type="scientific">Lygus hesperus</name>
    <name type="common">Western plant bug</name>
    <dbReference type="NCBI Taxonomy" id="30085"/>
    <lineage>
        <taxon>Eukaryota</taxon>
        <taxon>Metazoa</taxon>
        <taxon>Ecdysozoa</taxon>
        <taxon>Arthropoda</taxon>
        <taxon>Hexapoda</taxon>
        <taxon>Insecta</taxon>
        <taxon>Pterygota</taxon>
        <taxon>Neoptera</taxon>
        <taxon>Paraneoptera</taxon>
        <taxon>Hemiptera</taxon>
        <taxon>Heteroptera</taxon>
        <taxon>Panheteroptera</taxon>
        <taxon>Cimicomorpha</taxon>
        <taxon>Miridae</taxon>
        <taxon>Mirini</taxon>
        <taxon>Lygus</taxon>
    </lineage>
</organism>
<feature type="compositionally biased region" description="Polar residues" evidence="1">
    <location>
        <begin position="111"/>
        <end position="121"/>
    </location>
</feature>
<protein>
    <submittedName>
        <fullName evidence="3">Uncharacterized protein</fullName>
    </submittedName>
</protein>
<dbReference type="EMBL" id="GBHO01011916">
    <property type="protein sequence ID" value="JAG31688.1"/>
    <property type="molecule type" value="Transcribed_RNA"/>
</dbReference>
<feature type="region of interest" description="Disordered" evidence="1">
    <location>
        <begin position="58"/>
        <end position="121"/>
    </location>
</feature>
<accession>A0A0A9YHN1</accession>
<dbReference type="EMBL" id="GDHC01006878">
    <property type="protein sequence ID" value="JAQ11751.1"/>
    <property type="molecule type" value="Transcribed_RNA"/>
</dbReference>